<feature type="region of interest" description="Disordered" evidence="1">
    <location>
        <begin position="755"/>
        <end position="778"/>
    </location>
</feature>
<proteinExistence type="predicted"/>
<feature type="region of interest" description="Disordered" evidence="1">
    <location>
        <begin position="600"/>
        <end position="633"/>
    </location>
</feature>
<dbReference type="InParanoid" id="A0A024GLV3"/>
<evidence type="ECO:0000256" key="1">
    <source>
        <dbReference type="SAM" id="MobiDB-lite"/>
    </source>
</evidence>
<feature type="compositionally biased region" description="Basic and acidic residues" evidence="1">
    <location>
        <begin position="281"/>
        <end position="292"/>
    </location>
</feature>
<dbReference type="Proteomes" id="UP000053237">
    <property type="component" value="Unassembled WGS sequence"/>
</dbReference>
<protein>
    <submittedName>
        <fullName evidence="2">Uncharacterized protein</fullName>
    </submittedName>
</protein>
<comment type="caution">
    <text evidence="2">The sequence shown here is derived from an EMBL/GenBank/DDBJ whole genome shotgun (WGS) entry which is preliminary data.</text>
</comment>
<sequence length="861" mass="98708">MDVGDHDNSSGRQADMIPDDIEDESQAQLLVLELLSDLISRCVGIVGERSRVAEIFKQTSKNAVSSLIKALEIFAFAHSFQETESTDTMNKLMEQPPDVVIDAALARARIAELSTNRAHNLLRLFKHQASPIRMRLPQLRARASKSSGIPAKSDTESDSIPSDISNGRKPGQVFSVDTASTKPVNLKTLVLCDRKVVALAATSKSLRSHSPIQRRRTKYLVCNSTSVPTVWHAISPGSDASSAGDVRASGSQSIQLQYSIQTKCEKAAQRRDGRIKKVSARKLDEKPLRNDLDQDPVASLSKSDLNNMQDTNRSRQSFRKYQELETAELSNPFLQMSLSPGVKISIEPVLWYPSQQMQDWSRTCRRPAIYTENLRHKVVGMQKSVDEKRKIINKNKREYNVSPKESIRQQNGRNKHVSQIESRHAYQKNGEMSTTARGATQARSTWTEESLELKKERENVLSVSQRLLQLEKLHKEQEFRWNDEKSELLTEIRTFKSKEQEARQQKMHYQKKINNQAVESQFYRERIKVLEKANERETKRRFQMEETIDELRSEMDKIRALFIKQEQGFQQRERIEKQKHEAMLEKLQLEVQKTREELHHERQCRLKEQLNRSEQKLDISKPGASSSSSPQASKSTLDVSYFLNNSAHLPDKVKGIMEEWRLKMEEALLESEKPRPDSGKAGSLLPNDREDVTREKRCKHCTATVWPKSTYVQEYTSACSSDMEPLEVRDANDSNMPPPLDDSEEVRQGITLQVNGQQHKSSTRTLGTNTVHSQHSDTGMRCNEAKYSADSFPDYDPRQKITEWEDRLQAENSHEYKELDPGVRDKLKDGRVTYPVLDVIQDSDLQLCKDIQMWYNPGHFS</sequence>
<feature type="compositionally biased region" description="Polar residues" evidence="1">
    <location>
        <begin position="300"/>
        <end position="315"/>
    </location>
</feature>
<keyword evidence="3" id="KW-1185">Reference proteome</keyword>
<organism evidence="2 3">
    <name type="scientific">Albugo candida</name>
    <dbReference type="NCBI Taxonomy" id="65357"/>
    <lineage>
        <taxon>Eukaryota</taxon>
        <taxon>Sar</taxon>
        <taxon>Stramenopiles</taxon>
        <taxon>Oomycota</taxon>
        <taxon>Peronosporomycetes</taxon>
        <taxon>Albuginales</taxon>
        <taxon>Albuginaceae</taxon>
        <taxon>Albugo</taxon>
    </lineage>
</organism>
<gene>
    <name evidence="2" type="ORF">BN9_084870</name>
</gene>
<evidence type="ECO:0000313" key="3">
    <source>
        <dbReference type="Proteomes" id="UP000053237"/>
    </source>
</evidence>
<feature type="region of interest" description="Disordered" evidence="1">
    <location>
        <begin position="269"/>
        <end position="316"/>
    </location>
</feature>
<accession>A0A024GLV3</accession>
<feature type="compositionally biased region" description="Low complexity" evidence="1">
    <location>
        <begin position="620"/>
        <end position="633"/>
    </location>
</feature>
<dbReference type="OrthoDB" id="127656at2759"/>
<reference evidence="2 3" key="1">
    <citation type="submission" date="2012-05" db="EMBL/GenBank/DDBJ databases">
        <title>Recombination and specialization in a pathogen metapopulation.</title>
        <authorList>
            <person name="Gardiner A."/>
            <person name="Kemen E."/>
            <person name="Schultz-Larsen T."/>
            <person name="MacLean D."/>
            <person name="Van Oosterhout C."/>
            <person name="Jones J.D.G."/>
        </authorList>
    </citation>
    <scope>NUCLEOTIDE SEQUENCE [LARGE SCALE GENOMIC DNA]</scope>
    <source>
        <strain evidence="2 3">Ac Nc2</strain>
    </source>
</reference>
<feature type="compositionally biased region" description="Polar residues" evidence="1">
    <location>
        <begin position="755"/>
        <end position="777"/>
    </location>
</feature>
<name>A0A024GLV3_9STRA</name>
<feature type="region of interest" description="Disordered" evidence="1">
    <location>
        <begin position="141"/>
        <end position="175"/>
    </location>
</feature>
<dbReference type="STRING" id="65357.A0A024GLV3"/>
<dbReference type="EMBL" id="CAIX01000172">
    <property type="protein sequence ID" value="CCI47480.1"/>
    <property type="molecule type" value="Genomic_DNA"/>
</dbReference>
<evidence type="ECO:0000313" key="2">
    <source>
        <dbReference type="EMBL" id="CCI47480.1"/>
    </source>
</evidence>
<dbReference type="AlphaFoldDB" id="A0A024GLV3"/>
<feature type="compositionally biased region" description="Basic and acidic residues" evidence="1">
    <location>
        <begin position="600"/>
        <end position="619"/>
    </location>
</feature>